<reference evidence="1 2" key="1">
    <citation type="submission" date="2019-01" db="EMBL/GenBank/DDBJ databases">
        <title>Geovibrio thiophilus DSM 11263, complete genome.</title>
        <authorList>
            <person name="Spring S."/>
            <person name="Bunk B."/>
            <person name="Sproer C."/>
        </authorList>
    </citation>
    <scope>NUCLEOTIDE SEQUENCE [LARGE SCALE GENOMIC DNA]</scope>
    <source>
        <strain evidence="1 2">DSM 11263</strain>
    </source>
</reference>
<dbReference type="PANTHER" id="PTHR10000">
    <property type="entry name" value="PHOSPHOSERINE PHOSPHATASE"/>
    <property type="match status" value="1"/>
</dbReference>
<dbReference type="InterPro" id="IPR036412">
    <property type="entry name" value="HAD-like_sf"/>
</dbReference>
<dbReference type="Proteomes" id="UP000287502">
    <property type="component" value="Chromosome"/>
</dbReference>
<dbReference type="InterPro" id="IPR006379">
    <property type="entry name" value="HAD-SF_hydro_IIB"/>
</dbReference>
<dbReference type="OrthoDB" id="9810101at2"/>
<name>A0A410K0S3_9BACT</name>
<protein>
    <submittedName>
        <fullName evidence="1">HAD family phosphatase</fullName>
    </submittedName>
</protein>
<sequence length="229" mass="25076">MKRMLFVFDIDGTICRAGRAVPPALASELKRLSGVHKVAIASGKPFTYITGLCRQLEITSASVIGENGGALSLDACFPPAGFRLAEIPAEHGNSIELIKAAYRKKFGERIWVQLNHLNVTFYPVCPGDIGLLHAFAPQFESDFISAYYHDDCMDFTPSNINKGAGLSTLLEMTGISQDNTWVFGDGENDFEMFRTAGNSVCVGSNAKLKEIADHCVRNIDSLSVFLERF</sequence>
<accession>A0A410K0S3</accession>
<dbReference type="NCBIfam" id="TIGR01484">
    <property type="entry name" value="HAD-SF-IIB"/>
    <property type="match status" value="1"/>
</dbReference>
<dbReference type="PANTHER" id="PTHR10000:SF8">
    <property type="entry name" value="HAD SUPERFAMILY HYDROLASE-LIKE, TYPE 3"/>
    <property type="match status" value="1"/>
</dbReference>
<dbReference type="InterPro" id="IPR023214">
    <property type="entry name" value="HAD_sf"/>
</dbReference>
<evidence type="ECO:0000313" key="1">
    <source>
        <dbReference type="EMBL" id="QAR33941.1"/>
    </source>
</evidence>
<dbReference type="GO" id="GO:0000287">
    <property type="term" value="F:magnesium ion binding"/>
    <property type="evidence" value="ECO:0007669"/>
    <property type="project" value="TreeGrafter"/>
</dbReference>
<dbReference type="EMBL" id="CP035108">
    <property type="protein sequence ID" value="QAR33941.1"/>
    <property type="molecule type" value="Genomic_DNA"/>
</dbReference>
<organism evidence="1 2">
    <name type="scientific">Geovibrio thiophilus</name>
    <dbReference type="NCBI Taxonomy" id="139438"/>
    <lineage>
        <taxon>Bacteria</taxon>
        <taxon>Pseudomonadati</taxon>
        <taxon>Deferribacterota</taxon>
        <taxon>Deferribacteres</taxon>
        <taxon>Deferribacterales</taxon>
        <taxon>Geovibrionaceae</taxon>
        <taxon>Geovibrio</taxon>
    </lineage>
</organism>
<dbReference type="SUPFAM" id="SSF56784">
    <property type="entry name" value="HAD-like"/>
    <property type="match status" value="1"/>
</dbReference>
<dbReference type="Gene3D" id="3.40.50.1000">
    <property type="entry name" value="HAD superfamily/HAD-like"/>
    <property type="match status" value="1"/>
</dbReference>
<gene>
    <name evidence="1" type="ORF">EP073_11160</name>
</gene>
<dbReference type="GO" id="GO:0005829">
    <property type="term" value="C:cytosol"/>
    <property type="evidence" value="ECO:0007669"/>
    <property type="project" value="TreeGrafter"/>
</dbReference>
<proteinExistence type="predicted"/>
<dbReference type="Gene3D" id="3.90.1070.10">
    <property type="match status" value="1"/>
</dbReference>
<dbReference type="GO" id="GO:0016791">
    <property type="term" value="F:phosphatase activity"/>
    <property type="evidence" value="ECO:0007669"/>
    <property type="project" value="TreeGrafter"/>
</dbReference>
<dbReference type="AlphaFoldDB" id="A0A410K0S3"/>
<dbReference type="KEGG" id="gtl:EP073_11160"/>
<evidence type="ECO:0000313" key="2">
    <source>
        <dbReference type="Proteomes" id="UP000287502"/>
    </source>
</evidence>
<dbReference type="Pfam" id="PF08282">
    <property type="entry name" value="Hydrolase_3"/>
    <property type="match status" value="2"/>
</dbReference>
<dbReference type="RefSeq" id="WP_128467226.1">
    <property type="nucleotide sequence ID" value="NZ_CP035108.1"/>
</dbReference>
<keyword evidence="2" id="KW-1185">Reference proteome</keyword>